<dbReference type="InterPro" id="IPR010908">
    <property type="entry name" value="Longin_dom"/>
</dbReference>
<accession>A0A6C0C7K5</accession>
<evidence type="ECO:0000256" key="1">
    <source>
        <dbReference type="ARBA" id="ARBA00022481"/>
    </source>
</evidence>
<feature type="domain" description="V-SNARE coiled-coil homology" evidence="8">
    <location>
        <begin position="124"/>
        <end position="184"/>
    </location>
</feature>
<dbReference type="SUPFAM" id="SSF64356">
    <property type="entry name" value="SNARE-like"/>
    <property type="match status" value="1"/>
</dbReference>
<proteinExistence type="predicted"/>
<evidence type="ECO:0000259" key="7">
    <source>
        <dbReference type="PROSITE" id="PS50859"/>
    </source>
</evidence>
<dbReference type="InterPro" id="IPR011012">
    <property type="entry name" value="Longin-like_dom_sf"/>
</dbReference>
<dbReference type="GO" id="GO:0005484">
    <property type="term" value="F:SNAP receptor activity"/>
    <property type="evidence" value="ECO:0007669"/>
    <property type="project" value="TreeGrafter"/>
</dbReference>
<sequence>MVHVYSVGIINKSKDDSALLHPSYELSSFSFWQKSTIKDLCAFVSTETAKRCTDGRSASIEHNNVICYASVSGNIAVSVVTDTEYPARIVLTLMNKIMHMYVHESVTNFDKILNEYQDINSVDKIAAIRSDLDDTIKMCHETINKLCLREDELSEMMGKTEELLALSLAFRGGAEDLNSCCVLF</sequence>
<organism evidence="9">
    <name type="scientific">viral metagenome</name>
    <dbReference type="NCBI Taxonomy" id="1070528"/>
    <lineage>
        <taxon>unclassified sequences</taxon>
        <taxon>metagenomes</taxon>
        <taxon>organismal metagenomes</taxon>
    </lineage>
</organism>
<keyword evidence="5" id="KW-0636">Prenylation</keyword>
<dbReference type="PROSITE" id="PS50859">
    <property type="entry name" value="LONGIN"/>
    <property type="match status" value="1"/>
</dbReference>
<dbReference type="EMBL" id="MN739355">
    <property type="protein sequence ID" value="QHT00411.1"/>
    <property type="molecule type" value="Genomic_DNA"/>
</dbReference>
<dbReference type="AlphaFoldDB" id="A0A6C0C7K5"/>
<evidence type="ECO:0000256" key="2">
    <source>
        <dbReference type="ARBA" id="ARBA00023136"/>
    </source>
</evidence>
<reference evidence="9" key="1">
    <citation type="journal article" date="2020" name="Nature">
        <title>Giant virus diversity and host interactions through global metagenomics.</title>
        <authorList>
            <person name="Schulz F."/>
            <person name="Roux S."/>
            <person name="Paez-Espino D."/>
            <person name="Jungbluth S."/>
            <person name="Walsh D.A."/>
            <person name="Denef V.J."/>
            <person name="McMahon K.D."/>
            <person name="Konstantinidis K.T."/>
            <person name="Eloe-Fadrosh E.A."/>
            <person name="Kyrpides N.C."/>
            <person name="Woyke T."/>
        </authorList>
    </citation>
    <scope>NUCLEOTIDE SEQUENCE</scope>
    <source>
        <strain evidence="9">GVMAG-M-3300020192-26</strain>
    </source>
</reference>
<keyword evidence="4" id="KW-0449">Lipoprotein</keyword>
<feature type="domain" description="Longin" evidence="7">
    <location>
        <begin position="9"/>
        <end position="101"/>
    </location>
</feature>
<dbReference type="Pfam" id="PF00957">
    <property type="entry name" value="Synaptobrevin"/>
    <property type="match status" value="1"/>
</dbReference>
<dbReference type="GO" id="GO:0006888">
    <property type="term" value="P:endoplasmic reticulum to Golgi vesicle-mediated transport"/>
    <property type="evidence" value="ECO:0007669"/>
    <property type="project" value="TreeGrafter"/>
</dbReference>
<dbReference type="SUPFAM" id="SSF58038">
    <property type="entry name" value="SNARE fusion complex"/>
    <property type="match status" value="1"/>
</dbReference>
<dbReference type="PANTHER" id="PTHR45806:SF1">
    <property type="entry name" value="SYNAPTOBREVIN HOMOLOG YKT6"/>
    <property type="match status" value="1"/>
</dbReference>
<protein>
    <recommendedName>
        <fullName evidence="10">V-SNARE coiled-coil homology domain-containing protein</fullName>
    </recommendedName>
</protein>
<keyword evidence="3" id="KW-0564">Palmitate</keyword>
<evidence type="ECO:0000256" key="6">
    <source>
        <dbReference type="ARBA" id="ARBA00046278"/>
    </source>
</evidence>
<dbReference type="Gene3D" id="3.30.450.50">
    <property type="entry name" value="Longin domain"/>
    <property type="match status" value="1"/>
</dbReference>
<dbReference type="Gene3D" id="1.20.5.110">
    <property type="match status" value="1"/>
</dbReference>
<dbReference type="InterPro" id="IPR042855">
    <property type="entry name" value="V_SNARE_CC"/>
</dbReference>
<keyword evidence="2" id="KW-0472">Membrane</keyword>
<comment type="subcellular location">
    <subcellularLocation>
        <location evidence="6">Endomembrane system</location>
        <topology evidence="6">Lipid-anchor</topology>
        <orientation evidence="6">Cytoplasmic side</orientation>
    </subcellularLocation>
</comment>
<evidence type="ECO:0000256" key="5">
    <source>
        <dbReference type="ARBA" id="ARBA00023289"/>
    </source>
</evidence>
<evidence type="ECO:0000259" key="8">
    <source>
        <dbReference type="PROSITE" id="PS50892"/>
    </source>
</evidence>
<dbReference type="GO" id="GO:0005794">
    <property type="term" value="C:Golgi apparatus"/>
    <property type="evidence" value="ECO:0007669"/>
    <property type="project" value="TreeGrafter"/>
</dbReference>
<evidence type="ECO:0008006" key="10">
    <source>
        <dbReference type="Google" id="ProtNLM"/>
    </source>
</evidence>
<evidence type="ECO:0000256" key="4">
    <source>
        <dbReference type="ARBA" id="ARBA00023288"/>
    </source>
</evidence>
<evidence type="ECO:0000313" key="9">
    <source>
        <dbReference type="EMBL" id="QHT00411.1"/>
    </source>
</evidence>
<keyword evidence="1" id="KW-0488">Methylation</keyword>
<evidence type="ECO:0000256" key="3">
    <source>
        <dbReference type="ARBA" id="ARBA00023139"/>
    </source>
</evidence>
<dbReference type="PANTHER" id="PTHR45806">
    <property type="entry name" value="SYNAPTOBREVIN HOMOLOG YKT6"/>
    <property type="match status" value="1"/>
</dbReference>
<name>A0A6C0C7K5_9ZZZZ</name>
<dbReference type="PROSITE" id="PS50892">
    <property type="entry name" value="V_SNARE"/>
    <property type="match status" value="1"/>
</dbReference>